<keyword evidence="3" id="KW-1185">Reference proteome</keyword>
<feature type="compositionally biased region" description="Polar residues" evidence="1">
    <location>
        <begin position="110"/>
        <end position="119"/>
    </location>
</feature>
<dbReference type="AlphaFoldDB" id="A0A9E7EDR1"/>
<feature type="region of interest" description="Disordered" evidence="1">
    <location>
        <begin position="68"/>
        <end position="124"/>
    </location>
</feature>
<evidence type="ECO:0000313" key="2">
    <source>
        <dbReference type="EMBL" id="URD75037.1"/>
    </source>
</evidence>
<dbReference type="InterPro" id="IPR029005">
    <property type="entry name" value="LIM-bd/SEUSS"/>
</dbReference>
<feature type="compositionally biased region" description="Basic and acidic residues" evidence="1">
    <location>
        <begin position="1"/>
        <end position="11"/>
    </location>
</feature>
<dbReference type="Proteomes" id="UP001055439">
    <property type="component" value="Chromosome 1"/>
</dbReference>
<evidence type="ECO:0000256" key="1">
    <source>
        <dbReference type="SAM" id="MobiDB-lite"/>
    </source>
</evidence>
<feature type="region of interest" description="Disordered" evidence="1">
    <location>
        <begin position="823"/>
        <end position="846"/>
    </location>
</feature>
<feature type="compositionally biased region" description="Basic and acidic residues" evidence="1">
    <location>
        <begin position="19"/>
        <end position="33"/>
    </location>
</feature>
<gene>
    <name evidence="2" type="ORF">MUK42_14068</name>
</gene>
<sequence>MVTRRCRDPRVGRRRREKRAREEEGDEEHRSDTVDPFGLSDIFVSVDARWGSKGLFKRGLALDRCLDSTRQLGPTPPVAPTRVTAGGGGPSQSSSASGIFFQGDGGQNPAPVSSMSGNDCSGFGPASGDMNQILNSRGNSSCPSVGASSLVTDANSTLSGGAQLQRSTSFNNESYMRIPASPMSFSSNISGSSVMDGCSIVQQSPLQEHVRKQGLSTATSQLTQQEPPNIMNAWKKMQLDIRQEDILQKQLVQQLIHRHEPMQLQGQQNPQLHAYLQQQRLMQHQQQQQQIIQSFSQMQQAPINLQQQQQLWHHVQPQTLQSVTPIKRPFDNGICSRRLMQYLYHQRHRPPDNSILYWRKFVAEYFAVRAKKRWCLSLYDNMGNHALGVFPQLAVDAWQCDICGSKSGKGFEATFEALPRLFQIKFDRGVIDENLFLDMPHECRLSSGTMVLKYEKAVQESVYEHLRIVRHGQLRIIFTPELKILFWEFCARQHEEFLPRRLLAPQVNQLLQVAQKYQAAVSENNTAGVSHQDLQTSCNMFSTAGRQLARNLDLQSLNDLGFSKRYVRCLQISEVVSSMKDLIDFSEEQKIGPIESLKNYTRQASAKLQKQKLETEQLMSANSLPGDQSAVSKVIGIHPGLNSYMNNNIAANQVVNGSQQSVHALNSYQNMLRNSLNLKHNLLQQDASSSLCASKHAQQFQGSSSIITNASANNLSGQQQQQPTLDGCLPQQNNVQTSQVNQHMQQHIIQQLLQEMMNNNKAAPQQSLIASNANANLAARDAIGGGITGSIRSGIETQNMPSNFPNNGTGAVSSRSNCFKSAATAGNPINNSGNSLGSRPDLPQTMDLPEMDHIAQEFAESGMFDGDSW</sequence>
<reference evidence="2" key="1">
    <citation type="submission" date="2022-05" db="EMBL/GenBank/DDBJ databases">
        <title>The Musa troglodytarum L. genome provides insights into the mechanism of non-climacteric behaviour and enrichment of carotenoids.</title>
        <authorList>
            <person name="Wang J."/>
        </authorList>
    </citation>
    <scope>NUCLEOTIDE SEQUENCE</scope>
    <source>
        <tissue evidence="2">Leaf</tissue>
    </source>
</reference>
<dbReference type="Pfam" id="PF01803">
    <property type="entry name" value="LIM_bind"/>
    <property type="match status" value="1"/>
</dbReference>
<name>A0A9E7EDR1_9LILI</name>
<protein>
    <submittedName>
        <fullName evidence="2">Transcriptional corepressor SEUSS</fullName>
    </submittedName>
</protein>
<dbReference type="OrthoDB" id="774557at2759"/>
<dbReference type="PANTHER" id="PTHR10378">
    <property type="entry name" value="LIM DOMAIN-BINDING PROTEIN"/>
    <property type="match status" value="1"/>
</dbReference>
<organism evidence="2 3">
    <name type="scientific">Musa troglodytarum</name>
    <name type="common">fe'i banana</name>
    <dbReference type="NCBI Taxonomy" id="320322"/>
    <lineage>
        <taxon>Eukaryota</taxon>
        <taxon>Viridiplantae</taxon>
        <taxon>Streptophyta</taxon>
        <taxon>Embryophyta</taxon>
        <taxon>Tracheophyta</taxon>
        <taxon>Spermatophyta</taxon>
        <taxon>Magnoliopsida</taxon>
        <taxon>Liliopsida</taxon>
        <taxon>Zingiberales</taxon>
        <taxon>Musaceae</taxon>
        <taxon>Musa</taxon>
    </lineage>
</organism>
<feature type="region of interest" description="Disordered" evidence="1">
    <location>
        <begin position="1"/>
        <end position="36"/>
    </location>
</feature>
<accession>A0A9E7EDR1</accession>
<feature type="compositionally biased region" description="Polar residues" evidence="1">
    <location>
        <begin position="827"/>
        <end position="837"/>
    </location>
</feature>
<evidence type="ECO:0000313" key="3">
    <source>
        <dbReference type="Proteomes" id="UP001055439"/>
    </source>
</evidence>
<dbReference type="EMBL" id="CP097502">
    <property type="protein sequence ID" value="URD75037.1"/>
    <property type="molecule type" value="Genomic_DNA"/>
</dbReference>
<proteinExistence type="predicted"/>